<evidence type="ECO:0000256" key="3">
    <source>
        <dbReference type="ARBA" id="ARBA00022694"/>
    </source>
</evidence>
<keyword evidence="2 8" id="KW-0808">Transferase</keyword>
<keyword evidence="5" id="KW-0479">Metal-binding</keyword>
<dbReference type="Gene3D" id="1.10.246.80">
    <property type="match status" value="1"/>
</dbReference>
<proteinExistence type="inferred from homology"/>
<dbReference type="RefSeq" id="WP_176255062.1">
    <property type="nucleotide sequence ID" value="NZ_BAABXL010000001.1"/>
</dbReference>
<dbReference type="EMBL" id="BAABXL010000001">
    <property type="protein sequence ID" value="GAA6267419.1"/>
    <property type="molecule type" value="Genomic_DNA"/>
</dbReference>
<comment type="caution">
    <text evidence="11">The sequence shown here is derived from an EMBL/GenBank/DDBJ whole genome shotgun (WGS) entry which is preliminary data.</text>
</comment>
<dbReference type="InterPro" id="IPR050264">
    <property type="entry name" value="Bact_CCA-adding_enz_type3_sf"/>
</dbReference>
<gene>
    <name evidence="11" type="ORF">F130042H8_04790</name>
</gene>
<dbReference type="SUPFAM" id="SSF81301">
    <property type="entry name" value="Nucleotidyltransferase"/>
    <property type="match status" value="1"/>
</dbReference>
<sequence length="434" mass="48514">MKPQIPAAAEKIIGRLCEQGYEAYLVGGCVRDMLLGREPEDWDITTSAEPAQVKAVFRRTVDTGIQHGTVTVMMGKEGYEVTTFRIDGDYTDGRHPDSVTFTPDLIEDLKRRDFTINAMAYNRERGLVDAFGGQKDLEHGVIRCVGAARERFTEDALRILRAIRFSAQLGFAVEETTYEAIKDIAPNLVHVSRERVQVELTKLLTSPLPGCMRLVYETGISPWVSKAFHRIPEVSGDVCFEIPPSIPARKSLRWAAFMRKCTPKEAAEILKGLKLDNDTIYRTKLLVQWIGTSVCGEPAADALEPAEALAERFKSELRGQLLAKKAQIRRVMSQMEPELFDDLLTMKLCLIETCPPAADCLREVCRLRDEIRLSGDCIGLKTLAVTGDDLIRAGMKPGKEVGILLKQFLEMVLEAPEKNTKEYLLSQLPAVRDV</sequence>
<dbReference type="PANTHER" id="PTHR46173">
    <property type="entry name" value="CCA TRNA NUCLEOTIDYLTRANSFERASE 1, MITOCHONDRIAL"/>
    <property type="match status" value="1"/>
</dbReference>
<evidence type="ECO:0000259" key="10">
    <source>
        <dbReference type="Pfam" id="PF12627"/>
    </source>
</evidence>
<evidence type="ECO:0000313" key="11">
    <source>
        <dbReference type="EMBL" id="GAA6267419.1"/>
    </source>
</evidence>
<accession>A0ABQ0ATR3</accession>
<keyword evidence="7" id="KW-0460">Magnesium</keyword>
<evidence type="ECO:0000256" key="5">
    <source>
        <dbReference type="ARBA" id="ARBA00022723"/>
    </source>
</evidence>
<keyword evidence="8" id="KW-0694">RNA-binding</keyword>
<evidence type="ECO:0000256" key="6">
    <source>
        <dbReference type="ARBA" id="ARBA00022741"/>
    </source>
</evidence>
<name>A0ABQ0ATR3_9FIRM</name>
<dbReference type="SUPFAM" id="SSF81891">
    <property type="entry name" value="Poly A polymerase C-terminal region-like"/>
    <property type="match status" value="1"/>
</dbReference>
<dbReference type="Proteomes" id="UP001600894">
    <property type="component" value="Unassembled WGS sequence"/>
</dbReference>
<dbReference type="InterPro" id="IPR043519">
    <property type="entry name" value="NT_sf"/>
</dbReference>
<keyword evidence="3" id="KW-0819">tRNA processing</keyword>
<dbReference type="Pfam" id="PF01743">
    <property type="entry name" value="PolyA_pol"/>
    <property type="match status" value="1"/>
</dbReference>
<dbReference type="InterPro" id="IPR002646">
    <property type="entry name" value="PolA_pol_head_dom"/>
</dbReference>
<evidence type="ECO:0000256" key="2">
    <source>
        <dbReference type="ARBA" id="ARBA00022679"/>
    </source>
</evidence>
<keyword evidence="12" id="KW-1185">Reference proteome</keyword>
<evidence type="ECO:0000256" key="8">
    <source>
        <dbReference type="RuleBase" id="RU003953"/>
    </source>
</evidence>
<comment type="similarity">
    <text evidence="8">Belongs to the tRNA nucleotidyltransferase/poly(A) polymerase family.</text>
</comment>
<organism evidence="11 12">
    <name type="scientific">Enterocloster alcoholdehydrogenati</name>
    <dbReference type="NCBI Taxonomy" id="2547410"/>
    <lineage>
        <taxon>Bacteria</taxon>
        <taxon>Bacillati</taxon>
        <taxon>Bacillota</taxon>
        <taxon>Clostridia</taxon>
        <taxon>Lachnospirales</taxon>
        <taxon>Lachnospiraceae</taxon>
        <taxon>Enterocloster</taxon>
    </lineage>
</organism>
<evidence type="ECO:0000256" key="1">
    <source>
        <dbReference type="ARBA" id="ARBA00001946"/>
    </source>
</evidence>
<feature type="domain" description="tRNA nucleotidyltransferase/poly(A) polymerase RNA and SrmB- binding" evidence="10">
    <location>
        <begin position="170"/>
        <end position="220"/>
    </location>
</feature>
<evidence type="ECO:0000256" key="4">
    <source>
        <dbReference type="ARBA" id="ARBA00022695"/>
    </source>
</evidence>
<reference evidence="11 12" key="1">
    <citation type="submission" date="2024-04" db="EMBL/GenBank/DDBJ databases">
        <title>Defined microbial consortia suppress multidrug-resistant proinflammatory Enterobacteriaceae via ecological control.</title>
        <authorList>
            <person name="Furuichi M."/>
            <person name="Kawaguchi T."/>
            <person name="Pust M."/>
            <person name="Yasuma K."/>
            <person name="Plichta D."/>
            <person name="Hasegawa N."/>
            <person name="Ohya T."/>
            <person name="Bhattarai S."/>
            <person name="Sasajima S."/>
            <person name="Aoto Y."/>
            <person name="Tuganbaev T."/>
            <person name="Yaginuma M."/>
            <person name="Ueda M."/>
            <person name="Okahashi N."/>
            <person name="Amafuji K."/>
            <person name="Kiridooshi Y."/>
            <person name="Sugita K."/>
            <person name="Strazar M."/>
            <person name="Skelly A."/>
            <person name="Suda W."/>
            <person name="Hattori M."/>
            <person name="Nakamoto N."/>
            <person name="Caballero S."/>
            <person name="Norman J."/>
            <person name="Olle B."/>
            <person name="Tanoue T."/>
            <person name="Arita M."/>
            <person name="Bucci V."/>
            <person name="Atarashi K."/>
            <person name="Xavier R."/>
            <person name="Honda K."/>
        </authorList>
    </citation>
    <scope>NUCLEOTIDE SEQUENCE [LARGE SCALE GENOMIC DNA]</scope>
    <source>
        <strain evidence="12">f13</strain>
    </source>
</reference>
<protein>
    <submittedName>
        <fullName evidence="11">CCA tRNA nucleotidyltransferase</fullName>
    </submittedName>
</protein>
<evidence type="ECO:0000313" key="12">
    <source>
        <dbReference type="Proteomes" id="UP001600894"/>
    </source>
</evidence>
<feature type="domain" description="Poly A polymerase head" evidence="9">
    <location>
        <begin position="23"/>
        <end position="143"/>
    </location>
</feature>
<dbReference type="Gene3D" id="3.30.460.10">
    <property type="entry name" value="Beta Polymerase, domain 2"/>
    <property type="match status" value="1"/>
</dbReference>
<dbReference type="PANTHER" id="PTHR46173:SF1">
    <property type="entry name" value="CCA TRNA NUCLEOTIDYLTRANSFERASE 1, MITOCHONDRIAL"/>
    <property type="match status" value="1"/>
</dbReference>
<evidence type="ECO:0000256" key="7">
    <source>
        <dbReference type="ARBA" id="ARBA00022842"/>
    </source>
</evidence>
<dbReference type="Pfam" id="PF12627">
    <property type="entry name" value="PolyA_pol_RNAbd"/>
    <property type="match status" value="1"/>
</dbReference>
<evidence type="ECO:0000259" key="9">
    <source>
        <dbReference type="Pfam" id="PF01743"/>
    </source>
</evidence>
<dbReference type="CDD" id="cd05398">
    <property type="entry name" value="NT_ClassII-CCAase"/>
    <property type="match status" value="1"/>
</dbReference>
<dbReference type="NCBIfam" id="NF009814">
    <property type="entry name" value="PRK13299.1"/>
    <property type="match status" value="1"/>
</dbReference>
<dbReference type="Gene3D" id="1.10.3090.10">
    <property type="entry name" value="cca-adding enzyme, domain 2"/>
    <property type="match status" value="1"/>
</dbReference>
<comment type="cofactor">
    <cofactor evidence="1">
        <name>Mg(2+)</name>
        <dbReference type="ChEBI" id="CHEBI:18420"/>
    </cofactor>
</comment>
<dbReference type="InterPro" id="IPR032828">
    <property type="entry name" value="PolyA_RNA-bd"/>
</dbReference>
<keyword evidence="4" id="KW-0548">Nucleotidyltransferase</keyword>
<keyword evidence="6" id="KW-0547">Nucleotide-binding</keyword>